<sequence>MGSIRVRSGSPNLLLDFAYIGVRCREQTALPDTPANRKTLARLMQKIEAEILLGTFVYSNYFPNSKLVGKFEKIAQQRMAVNTAGREPKFTEFADIWLDEMAVSWRISYQETMQVIVKNRLKPYFGNKLISSITKADIIQFRASLETINFSV</sequence>
<proteinExistence type="predicted"/>
<gene>
    <name evidence="4" type="ORF">ACFO3I_14465</name>
</gene>
<dbReference type="InterPro" id="IPR022000">
    <property type="entry name" value="Min27-like_integrase_DNA_bind"/>
</dbReference>
<evidence type="ECO:0000256" key="1">
    <source>
        <dbReference type="ARBA" id="ARBA00023125"/>
    </source>
</evidence>
<protein>
    <submittedName>
        <fullName evidence="4">Arm DNA-binding domain-containing protein</fullName>
    </submittedName>
</protein>
<dbReference type="InterPro" id="IPR004107">
    <property type="entry name" value="Integrase_SAM-like_N"/>
</dbReference>
<dbReference type="RefSeq" id="WP_377335080.1">
    <property type="nucleotide sequence ID" value="NZ_JBHSGB010000012.1"/>
</dbReference>
<dbReference type="Pfam" id="PF14659">
    <property type="entry name" value="Phage_int_SAM_3"/>
    <property type="match status" value="1"/>
</dbReference>
<comment type="caution">
    <text evidence="4">The sequence shown here is derived from an EMBL/GenBank/DDBJ whole genome shotgun (WGS) entry which is preliminary data.</text>
</comment>
<evidence type="ECO:0000313" key="5">
    <source>
        <dbReference type="Proteomes" id="UP001595962"/>
    </source>
</evidence>
<dbReference type="GO" id="GO:0003677">
    <property type="term" value="F:DNA binding"/>
    <property type="evidence" value="ECO:0007669"/>
    <property type="project" value="UniProtKB-KW"/>
</dbReference>
<dbReference type="Pfam" id="PF12167">
    <property type="entry name" value="Arm-DNA-bind_2"/>
    <property type="match status" value="1"/>
</dbReference>
<name>A0ABV9JPN1_9GAMM</name>
<dbReference type="EMBL" id="JBHSGB010000012">
    <property type="protein sequence ID" value="MFC4656216.1"/>
    <property type="molecule type" value="Genomic_DNA"/>
</dbReference>
<dbReference type="InterPro" id="IPR011010">
    <property type="entry name" value="DNA_brk_join_enz"/>
</dbReference>
<evidence type="ECO:0000259" key="2">
    <source>
        <dbReference type="Pfam" id="PF12167"/>
    </source>
</evidence>
<organism evidence="4 5">
    <name type="scientific">Rheinheimera marina</name>
    <dbReference type="NCBI Taxonomy" id="1774958"/>
    <lineage>
        <taxon>Bacteria</taxon>
        <taxon>Pseudomonadati</taxon>
        <taxon>Pseudomonadota</taxon>
        <taxon>Gammaproteobacteria</taxon>
        <taxon>Chromatiales</taxon>
        <taxon>Chromatiaceae</taxon>
        <taxon>Rheinheimera</taxon>
    </lineage>
</organism>
<reference evidence="5" key="1">
    <citation type="journal article" date="2019" name="Int. J. Syst. Evol. Microbiol.">
        <title>The Global Catalogue of Microorganisms (GCM) 10K type strain sequencing project: providing services to taxonomists for standard genome sequencing and annotation.</title>
        <authorList>
            <consortium name="The Broad Institute Genomics Platform"/>
            <consortium name="The Broad Institute Genome Sequencing Center for Infectious Disease"/>
            <person name="Wu L."/>
            <person name="Ma J."/>
        </authorList>
    </citation>
    <scope>NUCLEOTIDE SEQUENCE [LARGE SCALE GENOMIC DNA]</scope>
    <source>
        <strain evidence="5">DT28</strain>
    </source>
</reference>
<feature type="domain" description="Min27-like integrase DNA-binding" evidence="2">
    <location>
        <begin position="1"/>
        <end position="66"/>
    </location>
</feature>
<evidence type="ECO:0000313" key="4">
    <source>
        <dbReference type="EMBL" id="MFC4656216.1"/>
    </source>
</evidence>
<dbReference type="Gene3D" id="1.10.150.130">
    <property type="match status" value="1"/>
</dbReference>
<dbReference type="Proteomes" id="UP001595962">
    <property type="component" value="Unassembled WGS sequence"/>
</dbReference>
<feature type="domain" description="Integrase SAM-like N-terminal" evidence="3">
    <location>
        <begin position="90"/>
        <end position="145"/>
    </location>
</feature>
<evidence type="ECO:0000259" key="3">
    <source>
        <dbReference type="Pfam" id="PF14659"/>
    </source>
</evidence>
<dbReference type="SUPFAM" id="SSF56349">
    <property type="entry name" value="DNA breaking-rejoining enzymes"/>
    <property type="match status" value="1"/>
</dbReference>
<keyword evidence="5" id="KW-1185">Reference proteome</keyword>
<keyword evidence="1 4" id="KW-0238">DNA-binding</keyword>
<dbReference type="InterPro" id="IPR010998">
    <property type="entry name" value="Integrase_recombinase_N"/>
</dbReference>
<accession>A0ABV9JPN1</accession>